<proteinExistence type="predicted"/>
<dbReference type="EMBL" id="KZ825055">
    <property type="protein sequence ID" value="RAH61819.1"/>
    <property type="molecule type" value="Genomic_DNA"/>
</dbReference>
<evidence type="ECO:0000313" key="1">
    <source>
        <dbReference type="EMBL" id="RAH61819.1"/>
    </source>
</evidence>
<dbReference type="RefSeq" id="XP_025519741.1">
    <property type="nucleotide sequence ID" value="XM_025659204.1"/>
</dbReference>
<dbReference type="Proteomes" id="UP000249526">
    <property type="component" value="Unassembled WGS sequence"/>
</dbReference>
<organism evidence="1 2">
    <name type="scientific">Aspergillus piperis CBS 112811</name>
    <dbReference type="NCBI Taxonomy" id="1448313"/>
    <lineage>
        <taxon>Eukaryota</taxon>
        <taxon>Fungi</taxon>
        <taxon>Dikarya</taxon>
        <taxon>Ascomycota</taxon>
        <taxon>Pezizomycotina</taxon>
        <taxon>Eurotiomycetes</taxon>
        <taxon>Eurotiomycetidae</taxon>
        <taxon>Eurotiales</taxon>
        <taxon>Aspergillaceae</taxon>
        <taxon>Aspergillus</taxon>
        <taxon>Aspergillus subgen. Circumdati</taxon>
    </lineage>
</organism>
<protein>
    <submittedName>
        <fullName evidence="1">Uncharacterized protein</fullName>
    </submittedName>
</protein>
<dbReference type="AlphaFoldDB" id="A0A8G1VQA0"/>
<gene>
    <name evidence="1" type="ORF">BO85DRAFT_445217</name>
</gene>
<name>A0A8G1VQA0_9EURO</name>
<keyword evidence="2" id="KW-1185">Reference proteome</keyword>
<evidence type="ECO:0000313" key="2">
    <source>
        <dbReference type="Proteomes" id="UP000249526"/>
    </source>
</evidence>
<dbReference type="GeneID" id="37162606"/>
<reference evidence="1 2" key="1">
    <citation type="submission" date="2018-02" db="EMBL/GenBank/DDBJ databases">
        <title>The genomes of Aspergillus section Nigri reveals drivers in fungal speciation.</title>
        <authorList>
            <consortium name="DOE Joint Genome Institute"/>
            <person name="Vesth T.C."/>
            <person name="Nybo J."/>
            <person name="Theobald S."/>
            <person name="Brandl J."/>
            <person name="Frisvad J.C."/>
            <person name="Nielsen K.F."/>
            <person name="Lyhne E.K."/>
            <person name="Kogle M.E."/>
            <person name="Kuo A."/>
            <person name="Riley R."/>
            <person name="Clum A."/>
            <person name="Nolan M."/>
            <person name="Lipzen A."/>
            <person name="Salamov A."/>
            <person name="Henrissat B."/>
            <person name="Wiebenga A."/>
            <person name="De vries R.P."/>
            <person name="Grigoriev I.V."/>
            <person name="Mortensen U.H."/>
            <person name="Andersen M.R."/>
            <person name="Baker S.E."/>
        </authorList>
    </citation>
    <scope>NUCLEOTIDE SEQUENCE [LARGE SCALE GENOMIC DNA]</scope>
    <source>
        <strain evidence="1 2">CBS 112811</strain>
    </source>
</reference>
<accession>A0A8G1VQA0</accession>
<sequence>MVPFFVLRMYFVLSGALLFAAVSLAKSAAGRRSRREGREKVTNMCAAAAAAPPQLPA</sequence>